<dbReference type="AlphaFoldDB" id="A0A7V7QK62"/>
<dbReference type="InterPro" id="IPR000524">
    <property type="entry name" value="Tscrpt_reg_HTH_GntR"/>
</dbReference>
<dbReference type="Pfam" id="PF00392">
    <property type="entry name" value="GntR"/>
    <property type="match status" value="1"/>
</dbReference>
<reference evidence="5 6" key="2">
    <citation type="submission" date="2020-02" db="EMBL/GenBank/DDBJ databases">
        <title>Candidatus Galacturonibacter soehngenii shows hetero-acetogenic catabolism of galacturonic acid but lacks a canonical carbon monoxide dehydrogenase/acetyl-CoA synthase complex.</title>
        <authorList>
            <person name="Diender M."/>
            <person name="Stouten G.R."/>
            <person name="Petersen J.F."/>
            <person name="Nielsen P.H."/>
            <person name="Dueholm M.S."/>
            <person name="Pronk J.T."/>
            <person name="Van Loosdrecht M.C.M."/>
        </authorList>
    </citation>
    <scope>NUCLEOTIDE SEQUENCE [LARGE SCALE GENOMIC DNA]</scope>
    <source>
        <strain evidence="5">GalUA</strain>
    </source>
</reference>
<dbReference type="SUPFAM" id="SSF46785">
    <property type="entry name" value="Winged helix' DNA-binding domain"/>
    <property type="match status" value="1"/>
</dbReference>
<reference evidence="5 6" key="1">
    <citation type="submission" date="2019-09" db="EMBL/GenBank/DDBJ databases">
        <authorList>
            <person name="Valk L.C."/>
        </authorList>
    </citation>
    <scope>NUCLEOTIDE SEQUENCE [LARGE SCALE GENOMIC DNA]</scope>
    <source>
        <strain evidence="5">GalUA</strain>
    </source>
</reference>
<comment type="caution">
    <text evidence="5">The sequence shown here is derived from an EMBL/GenBank/DDBJ whole genome shotgun (WGS) entry which is preliminary data.</text>
</comment>
<name>A0A7V7QK62_9FIRM</name>
<dbReference type="InterPro" id="IPR008920">
    <property type="entry name" value="TF_FadR/GntR_C"/>
</dbReference>
<dbReference type="EMBL" id="WAGX01000005">
    <property type="protein sequence ID" value="KAB1438129.1"/>
    <property type="molecule type" value="Genomic_DNA"/>
</dbReference>
<evidence type="ECO:0000259" key="4">
    <source>
        <dbReference type="PROSITE" id="PS50949"/>
    </source>
</evidence>
<dbReference type="SUPFAM" id="SSF48008">
    <property type="entry name" value="GntR ligand-binding domain-like"/>
    <property type="match status" value="1"/>
</dbReference>
<evidence type="ECO:0000256" key="1">
    <source>
        <dbReference type="ARBA" id="ARBA00023015"/>
    </source>
</evidence>
<evidence type="ECO:0000256" key="3">
    <source>
        <dbReference type="ARBA" id="ARBA00023163"/>
    </source>
</evidence>
<dbReference type="Gene3D" id="1.10.10.10">
    <property type="entry name" value="Winged helix-like DNA-binding domain superfamily/Winged helix DNA-binding domain"/>
    <property type="match status" value="1"/>
</dbReference>
<sequence>MPQRKEIEVNKTDLLPGKTAQNIKQMIIVQKMKPGDRLPSEPELMEMFGVSRSTLREAMKYLRAENVIVIKRGNGTFVSDETGVGEDPLGLNFTNQHRLVKNLLEARLLFEPQIAELAVQRATEENIRYLGEIIHKMKETKVNDDLAAELDVQFHTAIAECTQNDVLIRIVPIINESIRVGHNETACVIGSYERAKECHIGIYEAIIRKNYMEAKYFAERHVWETLKDIKEMGKNDEKKDNGITNGSSHANQFDSLLHWGFEDK</sequence>
<dbReference type="PRINTS" id="PR00035">
    <property type="entry name" value="HTHGNTR"/>
</dbReference>
<dbReference type="InterPro" id="IPR011711">
    <property type="entry name" value="GntR_C"/>
</dbReference>
<dbReference type="SMART" id="SM00895">
    <property type="entry name" value="FCD"/>
    <property type="match status" value="1"/>
</dbReference>
<protein>
    <submittedName>
        <fullName evidence="5">FadR family transcriptional regulator</fullName>
    </submittedName>
</protein>
<keyword evidence="2" id="KW-0238">DNA-binding</keyword>
<dbReference type="Proteomes" id="UP000461768">
    <property type="component" value="Unassembled WGS sequence"/>
</dbReference>
<dbReference type="SMART" id="SM00345">
    <property type="entry name" value="HTH_GNTR"/>
    <property type="match status" value="1"/>
</dbReference>
<evidence type="ECO:0000313" key="6">
    <source>
        <dbReference type="Proteomes" id="UP000461768"/>
    </source>
</evidence>
<dbReference type="InterPro" id="IPR036390">
    <property type="entry name" value="WH_DNA-bd_sf"/>
</dbReference>
<dbReference type="PANTHER" id="PTHR43537:SF5">
    <property type="entry name" value="UXU OPERON TRANSCRIPTIONAL REGULATOR"/>
    <property type="match status" value="1"/>
</dbReference>
<dbReference type="GO" id="GO:0003677">
    <property type="term" value="F:DNA binding"/>
    <property type="evidence" value="ECO:0007669"/>
    <property type="project" value="UniProtKB-KW"/>
</dbReference>
<accession>A0A7V7QK62</accession>
<gene>
    <name evidence="5" type="ORF">F7O84_11250</name>
</gene>
<dbReference type="OrthoDB" id="9799482at2"/>
<dbReference type="InterPro" id="IPR036388">
    <property type="entry name" value="WH-like_DNA-bd_sf"/>
</dbReference>
<dbReference type="Gene3D" id="1.20.120.530">
    <property type="entry name" value="GntR ligand-binding domain-like"/>
    <property type="match status" value="1"/>
</dbReference>
<organism evidence="5 6">
    <name type="scientific">Candidatus Galacturonatibacter soehngenii</name>
    <dbReference type="NCBI Taxonomy" id="2307010"/>
    <lineage>
        <taxon>Bacteria</taxon>
        <taxon>Bacillati</taxon>
        <taxon>Bacillota</taxon>
        <taxon>Clostridia</taxon>
        <taxon>Lachnospirales</taxon>
        <taxon>Lachnospiraceae</taxon>
        <taxon>Candidatus Galacturonatibacter</taxon>
    </lineage>
</organism>
<dbReference type="PANTHER" id="PTHR43537">
    <property type="entry name" value="TRANSCRIPTIONAL REGULATOR, GNTR FAMILY"/>
    <property type="match status" value="1"/>
</dbReference>
<dbReference type="GO" id="GO:0003700">
    <property type="term" value="F:DNA-binding transcription factor activity"/>
    <property type="evidence" value="ECO:0007669"/>
    <property type="project" value="InterPro"/>
</dbReference>
<keyword evidence="1" id="KW-0805">Transcription regulation</keyword>
<dbReference type="Pfam" id="PF07729">
    <property type="entry name" value="FCD"/>
    <property type="match status" value="1"/>
</dbReference>
<evidence type="ECO:0000313" key="5">
    <source>
        <dbReference type="EMBL" id="KAB1438129.1"/>
    </source>
</evidence>
<dbReference type="CDD" id="cd07377">
    <property type="entry name" value="WHTH_GntR"/>
    <property type="match status" value="1"/>
</dbReference>
<proteinExistence type="predicted"/>
<feature type="domain" description="HTH gntR-type" evidence="4">
    <location>
        <begin position="13"/>
        <end position="81"/>
    </location>
</feature>
<dbReference type="RefSeq" id="WP_151145033.1">
    <property type="nucleotide sequence ID" value="NZ_WAGX01000005.1"/>
</dbReference>
<evidence type="ECO:0000256" key="2">
    <source>
        <dbReference type="ARBA" id="ARBA00023125"/>
    </source>
</evidence>
<keyword evidence="3" id="KW-0804">Transcription</keyword>
<dbReference type="PROSITE" id="PS50949">
    <property type="entry name" value="HTH_GNTR"/>
    <property type="match status" value="1"/>
</dbReference>
<keyword evidence="6" id="KW-1185">Reference proteome</keyword>